<dbReference type="InterPro" id="IPR011079">
    <property type="entry name" value="Ala_racemase_C"/>
</dbReference>
<evidence type="ECO:0000259" key="7">
    <source>
        <dbReference type="SMART" id="SM01005"/>
    </source>
</evidence>
<comment type="caution">
    <text evidence="8">The sequence shown here is derived from an EMBL/GenBank/DDBJ whole genome shotgun (WGS) entry which is preliminary data.</text>
</comment>
<feature type="domain" description="Alanine racemase C-terminal" evidence="7">
    <location>
        <begin position="240"/>
        <end position="368"/>
    </location>
</feature>
<proteinExistence type="inferred from homology"/>
<reference evidence="8" key="1">
    <citation type="submission" date="2020-10" db="EMBL/GenBank/DDBJ databases">
        <authorList>
            <person name="Gilroy R."/>
        </authorList>
    </citation>
    <scope>NUCLEOTIDE SEQUENCE</scope>
    <source>
        <strain evidence="8">ChiSxjej2B14-6234</strain>
    </source>
</reference>
<dbReference type="AlphaFoldDB" id="A0A9D0Z8J1"/>
<comment type="function">
    <text evidence="4">Catalyzes the interconversion of L-alanine and D-alanine. May also act on other amino acids.</text>
</comment>
<dbReference type="InterPro" id="IPR009006">
    <property type="entry name" value="Ala_racemase/Decarboxylase_C"/>
</dbReference>
<feature type="active site" description="Proton acceptor; specific for L-alanine" evidence="4">
    <location>
        <position position="261"/>
    </location>
</feature>
<dbReference type="GO" id="GO:0030170">
    <property type="term" value="F:pyridoxal phosphate binding"/>
    <property type="evidence" value="ECO:0007669"/>
    <property type="project" value="UniProtKB-UniRule"/>
</dbReference>
<dbReference type="Pfam" id="PF00842">
    <property type="entry name" value="Ala_racemase_C"/>
    <property type="match status" value="1"/>
</dbReference>
<dbReference type="EC" id="5.1.1.1" evidence="4"/>
<keyword evidence="3 4" id="KW-0413">Isomerase</keyword>
<evidence type="ECO:0000256" key="6">
    <source>
        <dbReference type="PIRSR" id="PIRSR600821-52"/>
    </source>
</evidence>
<feature type="active site" description="Proton acceptor; specific for D-alanine" evidence="4">
    <location>
        <position position="36"/>
    </location>
</feature>
<dbReference type="InterPro" id="IPR000821">
    <property type="entry name" value="Ala_racemase"/>
</dbReference>
<dbReference type="PRINTS" id="PR00992">
    <property type="entry name" value="ALARACEMASE"/>
</dbReference>
<evidence type="ECO:0000256" key="5">
    <source>
        <dbReference type="PIRSR" id="PIRSR600821-50"/>
    </source>
</evidence>
<dbReference type="GO" id="GO:0030632">
    <property type="term" value="P:D-alanine biosynthetic process"/>
    <property type="evidence" value="ECO:0007669"/>
    <property type="project" value="UniProtKB-UniRule"/>
</dbReference>
<name>A0A9D0Z8J1_9FIRM</name>
<protein>
    <recommendedName>
        <fullName evidence="4">Alanine racemase</fullName>
        <ecNumber evidence="4">5.1.1.1</ecNumber>
    </recommendedName>
</protein>
<dbReference type="GO" id="GO:0008784">
    <property type="term" value="F:alanine racemase activity"/>
    <property type="evidence" value="ECO:0007669"/>
    <property type="project" value="UniProtKB-UniRule"/>
</dbReference>
<comment type="similarity">
    <text evidence="4">Belongs to the alanine racemase family.</text>
</comment>
<evidence type="ECO:0000256" key="2">
    <source>
        <dbReference type="ARBA" id="ARBA00022898"/>
    </source>
</evidence>
<evidence type="ECO:0000313" key="8">
    <source>
        <dbReference type="EMBL" id="HIQ71192.1"/>
    </source>
</evidence>
<sequence>MYRTNYVEIDLEAVRHNARQMLARLSEGTRLMAVVKADAYGHGAVQVAQAALEAGASALAVAIPEEGECLRAAGIAAPILVLGGIEPDAAGAVVRCGLTQTVFDARAIAALSQAAQRLNRPARVHLKLDTGMSRIGVRTAAQAAALAQAADEAPGVRLVGAFTHFASADEEDASQTQQQIARFEDMLRAVEAVHGAPLLRHACNSAGIYRYPQAHYDMVRGGIALYGCAPAPGIGGLRPAMRWTTRATFVKDLPAGERISYGGTYTAARDMRVMTVPVGYADGYRRAFSGRAQVLVRGRRAPVVGRVCMDQMMVDVTEVPGCAAGDEVVLLGAQGGEAISADEMAAWADTISYEILLAPSARVPRTYR</sequence>
<dbReference type="PANTHER" id="PTHR30511">
    <property type="entry name" value="ALANINE RACEMASE"/>
    <property type="match status" value="1"/>
</dbReference>
<dbReference type="CDD" id="cd00430">
    <property type="entry name" value="PLPDE_III_AR"/>
    <property type="match status" value="1"/>
</dbReference>
<dbReference type="Gene3D" id="2.40.37.10">
    <property type="entry name" value="Lyase, Ornithine Decarboxylase, Chain A, domain 1"/>
    <property type="match status" value="1"/>
</dbReference>
<keyword evidence="2 4" id="KW-0663">Pyridoxal phosphate</keyword>
<organism evidence="8 9">
    <name type="scientific">Candidatus Onthenecus intestinigallinarum</name>
    <dbReference type="NCBI Taxonomy" id="2840875"/>
    <lineage>
        <taxon>Bacteria</taxon>
        <taxon>Bacillati</taxon>
        <taxon>Bacillota</taxon>
        <taxon>Clostridia</taxon>
        <taxon>Eubacteriales</taxon>
        <taxon>Candidatus Onthenecus</taxon>
    </lineage>
</organism>
<gene>
    <name evidence="8" type="primary">alr</name>
    <name evidence="8" type="ORF">IAB73_03155</name>
</gene>
<dbReference type="NCBIfam" id="TIGR00492">
    <property type="entry name" value="alr"/>
    <property type="match status" value="1"/>
</dbReference>
<dbReference type="InterPro" id="IPR029066">
    <property type="entry name" value="PLP-binding_barrel"/>
</dbReference>
<dbReference type="GO" id="GO:0005829">
    <property type="term" value="C:cytosol"/>
    <property type="evidence" value="ECO:0007669"/>
    <property type="project" value="TreeGrafter"/>
</dbReference>
<comment type="pathway">
    <text evidence="4">Amino-acid biosynthesis; D-alanine biosynthesis; D-alanine from L-alanine: step 1/1.</text>
</comment>
<comment type="catalytic activity">
    <reaction evidence="4">
        <text>L-alanine = D-alanine</text>
        <dbReference type="Rhea" id="RHEA:20249"/>
        <dbReference type="ChEBI" id="CHEBI:57416"/>
        <dbReference type="ChEBI" id="CHEBI:57972"/>
        <dbReference type="EC" id="5.1.1.1"/>
    </reaction>
</comment>
<dbReference type="InterPro" id="IPR001608">
    <property type="entry name" value="Ala_racemase_N"/>
</dbReference>
<dbReference type="Proteomes" id="UP000886887">
    <property type="component" value="Unassembled WGS sequence"/>
</dbReference>
<feature type="binding site" evidence="4 6">
    <location>
        <position position="134"/>
    </location>
    <ligand>
        <name>substrate</name>
    </ligand>
</feature>
<dbReference type="InterPro" id="IPR020622">
    <property type="entry name" value="Ala_racemase_pyridoxalP-BS"/>
</dbReference>
<accession>A0A9D0Z8J1</accession>
<dbReference type="SUPFAM" id="SSF51419">
    <property type="entry name" value="PLP-binding barrel"/>
    <property type="match status" value="1"/>
</dbReference>
<reference evidence="8" key="2">
    <citation type="journal article" date="2021" name="PeerJ">
        <title>Extensive microbial diversity within the chicken gut microbiome revealed by metagenomics and culture.</title>
        <authorList>
            <person name="Gilroy R."/>
            <person name="Ravi A."/>
            <person name="Getino M."/>
            <person name="Pursley I."/>
            <person name="Horton D.L."/>
            <person name="Alikhan N.F."/>
            <person name="Baker D."/>
            <person name="Gharbi K."/>
            <person name="Hall N."/>
            <person name="Watson M."/>
            <person name="Adriaenssens E.M."/>
            <person name="Foster-Nyarko E."/>
            <person name="Jarju S."/>
            <person name="Secka A."/>
            <person name="Antonio M."/>
            <person name="Oren A."/>
            <person name="Chaudhuri R.R."/>
            <person name="La Ragione R."/>
            <person name="Hildebrand F."/>
            <person name="Pallen M.J."/>
        </authorList>
    </citation>
    <scope>NUCLEOTIDE SEQUENCE</scope>
    <source>
        <strain evidence="8">ChiSxjej2B14-6234</strain>
    </source>
</reference>
<evidence type="ECO:0000256" key="1">
    <source>
        <dbReference type="ARBA" id="ARBA00001933"/>
    </source>
</evidence>
<dbReference type="PROSITE" id="PS00395">
    <property type="entry name" value="ALANINE_RACEMASE"/>
    <property type="match status" value="1"/>
</dbReference>
<feature type="modified residue" description="N6-(pyridoxal phosphate)lysine" evidence="4 5">
    <location>
        <position position="36"/>
    </location>
</feature>
<dbReference type="FunFam" id="3.20.20.10:FF:000002">
    <property type="entry name" value="Alanine racemase"/>
    <property type="match status" value="1"/>
</dbReference>
<evidence type="ECO:0000256" key="3">
    <source>
        <dbReference type="ARBA" id="ARBA00023235"/>
    </source>
</evidence>
<dbReference type="SMART" id="SM01005">
    <property type="entry name" value="Ala_racemase_C"/>
    <property type="match status" value="1"/>
</dbReference>
<evidence type="ECO:0000313" key="9">
    <source>
        <dbReference type="Proteomes" id="UP000886887"/>
    </source>
</evidence>
<feature type="binding site" evidence="4 6">
    <location>
        <position position="309"/>
    </location>
    <ligand>
        <name>substrate</name>
    </ligand>
</feature>
<comment type="cofactor">
    <cofactor evidence="1 4 5">
        <name>pyridoxal 5'-phosphate</name>
        <dbReference type="ChEBI" id="CHEBI:597326"/>
    </cofactor>
</comment>
<evidence type="ECO:0000256" key="4">
    <source>
        <dbReference type="HAMAP-Rule" id="MF_01201"/>
    </source>
</evidence>
<dbReference type="HAMAP" id="MF_01201">
    <property type="entry name" value="Ala_racemase"/>
    <property type="match status" value="1"/>
</dbReference>
<dbReference type="EMBL" id="DVFJ01000009">
    <property type="protein sequence ID" value="HIQ71192.1"/>
    <property type="molecule type" value="Genomic_DNA"/>
</dbReference>
<dbReference type="SUPFAM" id="SSF50621">
    <property type="entry name" value="Alanine racemase C-terminal domain-like"/>
    <property type="match status" value="1"/>
</dbReference>
<dbReference type="Gene3D" id="3.20.20.10">
    <property type="entry name" value="Alanine racemase"/>
    <property type="match status" value="1"/>
</dbReference>
<dbReference type="Pfam" id="PF01168">
    <property type="entry name" value="Ala_racemase_N"/>
    <property type="match status" value="1"/>
</dbReference>
<dbReference type="PANTHER" id="PTHR30511:SF0">
    <property type="entry name" value="ALANINE RACEMASE, CATABOLIC-RELATED"/>
    <property type="match status" value="1"/>
</dbReference>